<proteinExistence type="predicted"/>
<organism evidence="1 2">
    <name type="scientific">Candidatus Epulonipiscium fishelsonii</name>
    <dbReference type="NCBI Taxonomy" id="77094"/>
    <lineage>
        <taxon>Bacteria</taxon>
        <taxon>Bacillati</taxon>
        <taxon>Bacillota</taxon>
        <taxon>Clostridia</taxon>
        <taxon>Lachnospirales</taxon>
        <taxon>Lachnospiraceae</taxon>
        <taxon>Candidatus Epulonipiscium</taxon>
    </lineage>
</organism>
<gene>
    <name evidence="1" type="ORF">AN640_01715</name>
</gene>
<evidence type="ECO:0000313" key="1">
    <source>
        <dbReference type="EMBL" id="ONI39610.1"/>
    </source>
</evidence>
<sequence length="248" mass="28876">MILFKPNERLDDIQCNGYHIIQNSEVFCFGIDAVLLAHYAKVIKQNQKILDIGTGTGIIPILMHGINKKGRYTAIEVQENMAEMASRSIILNNLQNDIQVKCINIMDYRQHFIQEQFDTITCNPPYMKNNNGLQNNNYSKTISRHEITCTLEDIIDASSHLLKERGKLVMIHRTHRLVDLVELMRKYRIEPKRMRMVYPKISKAPTMMLIEGTKYGNSELKVEAPLIVYNEDNTYTDEINKMYGRYKE</sequence>
<dbReference type="Proteomes" id="UP000188637">
    <property type="component" value="Unassembled WGS sequence"/>
</dbReference>
<dbReference type="EMBL" id="LJHD01000257">
    <property type="protein sequence ID" value="ONI39610.1"/>
    <property type="molecule type" value="Genomic_DNA"/>
</dbReference>
<name>A0ACC8XAU8_9FIRM</name>
<protein>
    <submittedName>
        <fullName evidence="1">Uncharacterized protein</fullName>
    </submittedName>
</protein>
<keyword evidence="2" id="KW-1185">Reference proteome</keyword>
<reference evidence="1" key="1">
    <citation type="submission" date="2016-08" db="EMBL/GenBank/DDBJ databases">
        <authorList>
            <person name="Ngugi D.K."/>
            <person name="Miyake S."/>
            <person name="Stingl U."/>
        </authorList>
    </citation>
    <scope>NUCLEOTIDE SEQUENCE</scope>
    <source>
        <strain evidence="1">SCG-D08WGA-EpuloA1</strain>
    </source>
</reference>
<accession>A0ACC8XAU8</accession>
<comment type="caution">
    <text evidence="1">The sequence shown here is derived from an EMBL/GenBank/DDBJ whole genome shotgun (WGS) entry which is preliminary data.</text>
</comment>
<evidence type="ECO:0000313" key="2">
    <source>
        <dbReference type="Proteomes" id="UP000188637"/>
    </source>
</evidence>